<comment type="caution">
    <text evidence="1">The sequence shown here is derived from an EMBL/GenBank/DDBJ whole genome shotgun (WGS) entry which is preliminary data.</text>
</comment>
<dbReference type="Proteomes" id="UP000826656">
    <property type="component" value="Unassembled WGS sequence"/>
</dbReference>
<gene>
    <name evidence="1" type="ORF">KY290_033568</name>
</gene>
<accession>A0ABQ7U4B1</accession>
<evidence type="ECO:0000313" key="1">
    <source>
        <dbReference type="EMBL" id="KAH0740525.1"/>
    </source>
</evidence>
<proteinExistence type="predicted"/>
<sequence length="161" mass="18550">MIKFEYDRQEVIIHGEGDLSIYKDSSLHFIKVNNETEALVYQAFEVVAVEHIPEGNLISKPQFPMASVRMVNEMLKHGFEPGYNPTIEDKMKAKKHKRKLTLPKQVLEASEELIDYFQNLFVEADMVEIGEGSSNREVQFNGPDVQLNNWEVIPLLIKKES</sequence>
<dbReference type="EMBL" id="JAIVGD010000026">
    <property type="protein sequence ID" value="KAH0740525.1"/>
    <property type="molecule type" value="Genomic_DNA"/>
</dbReference>
<keyword evidence="2" id="KW-1185">Reference proteome</keyword>
<evidence type="ECO:0000313" key="2">
    <source>
        <dbReference type="Proteomes" id="UP000826656"/>
    </source>
</evidence>
<organism evidence="1 2">
    <name type="scientific">Solanum tuberosum</name>
    <name type="common">Potato</name>
    <dbReference type="NCBI Taxonomy" id="4113"/>
    <lineage>
        <taxon>Eukaryota</taxon>
        <taxon>Viridiplantae</taxon>
        <taxon>Streptophyta</taxon>
        <taxon>Embryophyta</taxon>
        <taxon>Tracheophyta</taxon>
        <taxon>Spermatophyta</taxon>
        <taxon>Magnoliopsida</taxon>
        <taxon>eudicotyledons</taxon>
        <taxon>Gunneridae</taxon>
        <taxon>Pentapetalae</taxon>
        <taxon>asterids</taxon>
        <taxon>lamiids</taxon>
        <taxon>Solanales</taxon>
        <taxon>Solanaceae</taxon>
        <taxon>Solanoideae</taxon>
        <taxon>Solaneae</taxon>
        <taxon>Solanum</taxon>
    </lineage>
</organism>
<reference evidence="1 2" key="1">
    <citation type="journal article" date="2021" name="bioRxiv">
        <title>Chromosome-scale and haplotype-resolved genome assembly of a tetraploid potato cultivar.</title>
        <authorList>
            <person name="Sun H."/>
            <person name="Jiao W.-B."/>
            <person name="Krause K."/>
            <person name="Campoy J.A."/>
            <person name="Goel M."/>
            <person name="Folz-Donahue K."/>
            <person name="Kukat C."/>
            <person name="Huettel B."/>
            <person name="Schneeberger K."/>
        </authorList>
    </citation>
    <scope>NUCLEOTIDE SEQUENCE [LARGE SCALE GENOMIC DNA]</scope>
    <source>
        <strain evidence="1">SolTubOtavaFocal</strain>
        <tissue evidence="1">Leaves</tissue>
    </source>
</reference>
<protein>
    <submittedName>
        <fullName evidence="1">Uncharacterized protein</fullName>
    </submittedName>
</protein>
<name>A0ABQ7U4B1_SOLTU</name>